<dbReference type="SUPFAM" id="SSF69118">
    <property type="entry name" value="AhpD-like"/>
    <property type="match status" value="1"/>
</dbReference>
<comment type="caution">
    <text evidence="2">The sequence shown here is derived from an EMBL/GenBank/DDBJ whole genome shotgun (WGS) entry which is preliminary data.</text>
</comment>
<feature type="domain" description="Carboxymuconolactone decarboxylase-like" evidence="1">
    <location>
        <begin position="25"/>
        <end position="108"/>
    </location>
</feature>
<dbReference type="RefSeq" id="WP_108021824.1">
    <property type="nucleotide sequence ID" value="NZ_QBKR01000003.1"/>
</dbReference>
<dbReference type="Pfam" id="PF02627">
    <property type="entry name" value="CMD"/>
    <property type="match status" value="1"/>
</dbReference>
<keyword evidence="3" id="KW-1185">Reference proteome</keyword>
<dbReference type="GO" id="GO:0051920">
    <property type="term" value="F:peroxiredoxin activity"/>
    <property type="evidence" value="ECO:0007669"/>
    <property type="project" value="InterPro"/>
</dbReference>
<sequence length="129" mass="14008">MEGSMLQQVLQDYKEGVGTFEKNLPKVARQYRKFTEACFEEGVLSVKQKHLIALALGVMTNDEYCIIYHTKGALDQGADQQEVLEAAAVSGAFGGGLAMSQAVTLVQEALQEFRGDQTAAADPGRTLEH</sequence>
<proteinExistence type="predicted"/>
<reference evidence="2 3" key="1">
    <citation type="submission" date="2018-04" db="EMBL/GenBank/DDBJ databases">
        <title>Genomic Encyclopedia of Archaeal and Bacterial Type Strains, Phase II (KMG-II): from individual species to whole genera.</title>
        <authorList>
            <person name="Goeker M."/>
        </authorList>
    </citation>
    <scope>NUCLEOTIDE SEQUENCE [LARGE SCALE GENOMIC DNA]</scope>
    <source>
        <strain evidence="2 3">DSM 45787</strain>
    </source>
</reference>
<protein>
    <submittedName>
        <fullName evidence="2">AhpD family alkylhydroperoxidase</fullName>
    </submittedName>
</protein>
<dbReference type="InterPro" id="IPR029032">
    <property type="entry name" value="AhpD-like"/>
</dbReference>
<dbReference type="OrthoDB" id="1683318at2"/>
<keyword evidence="2" id="KW-0575">Peroxidase</keyword>
<accession>A0A2T6C7F0</accession>
<dbReference type="AlphaFoldDB" id="A0A2T6C7F0"/>
<dbReference type="PANTHER" id="PTHR33930:SF2">
    <property type="entry name" value="BLR3452 PROTEIN"/>
    <property type="match status" value="1"/>
</dbReference>
<organism evidence="2 3">
    <name type="scientific">Melghirimyces profundicolus</name>
    <dbReference type="NCBI Taxonomy" id="1242148"/>
    <lineage>
        <taxon>Bacteria</taxon>
        <taxon>Bacillati</taxon>
        <taxon>Bacillota</taxon>
        <taxon>Bacilli</taxon>
        <taxon>Bacillales</taxon>
        <taxon>Thermoactinomycetaceae</taxon>
        <taxon>Melghirimyces</taxon>
    </lineage>
</organism>
<keyword evidence="2" id="KW-0560">Oxidoreductase</keyword>
<dbReference type="Gene3D" id="1.20.1290.10">
    <property type="entry name" value="AhpD-like"/>
    <property type="match status" value="1"/>
</dbReference>
<dbReference type="PANTHER" id="PTHR33930">
    <property type="entry name" value="ALKYL HYDROPEROXIDE REDUCTASE AHPD"/>
    <property type="match status" value="1"/>
</dbReference>
<evidence type="ECO:0000313" key="3">
    <source>
        <dbReference type="Proteomes" id="UP000244240"/>
    </source>
</evidence>
<name>A0A2T6C7F0_9BACL</name>
<evidence type="ECO:0000259" key="1">
    <source>
        <dbReference type="Pfam" id="PF02627"/>
    </source>
</evidence>
<dbReference type="InterPro" id="IPR003779">
    <property type="entry name" value="CMD-like"/>
</dbReference>
<dbReference type="Proteomes" id="UP000244240">
    <property type="component" value="Unassembled WGS sequence"/>
</dbReference>
<dbReference type="EMBL" id="QBKR01000003">
    <property type="protein sequence ID" value="PTX64248.1"/>
    <property type="molecule type" value="Genomic_DNA"/>
</dbReference>
<gene>
    <name evidence="2" type="ORF">C8P63_10330</name>
</gene>
<evidence type="ECO:0000313" key="2">
    <source>
        <dbReference type="EMBL" id="PTX64248.1"/>
    </source>
</evidence>